<dbReference type="RefSeq" id="WP_220558953.1">
    <property type="nucleotide sequence ID" value="NZ_CP080764.1"/>
</dbReference>
<proteinExistence type="predicted"/>
<accession>A0ABX8Y7U9</accession>
<name>A0ABX8Y7U9_ANETH</name>
<keyword evidence="2" id="KW-1185">Reference proteome</keyword>
<gene>
    <name evidence="1" type="ORF">K3F53_10895</name>
</gene>
<evidence type="ECO:0000313" key="1">
    <source>
        <dbReference type="EMBL" id="QYY41449.1"/>
    </source>
</evidence>
<dbReference type="Proteomes" id="UP000826616">
    <property type="component" value="Chromosome"/>
</dbReference>
<dbReference type="EMBL" id="CP080764">
    <property type="protein sequence ID" value="QYY41449.1"/>
    <property type="molecule type" value="Genomic_DNA"/>
</dbReference>
<evidence type="ECO:0000313" key="2">
    <source>
        <dbReference type="Proteomes" id="UP000826616"/>
    </source>
</evidence>
<reference evidence="1 2" key="1">
    <citation type="submission" date="2021-08" db="EMBL/GenBank/DDBJ databases">
        <title>Complete genome sequence of the strain Aneurinibacillus thermoaerophilus CCM 8960.</title>
        <authorList>
            <person name="Musilova J."/>
            <person name="Kourilova X."/>
            <person name="Pernicova I."/>
            <person name="Bezdicek M."/>
            <person name="Lengerova M."/>
            <person name="Obruca S."/>
            <person name="Sedlar K."/>
        </authorList>
    </citation>
    <scope>NUCLEOTIDE SEQUENCE [LARGE SCALE GENOMIC DNA]</scope>
    <source>
        <strain evidence="1 2">CCM 8960</strain>
    </source>
</reference>
<dbReference type="GeneID" id="97141877"/>
<protein>
    <submittedName>
        <fullName evidence="1">Uncharacterized protein</fullName>
    </submittedName>
</protein>
<sequence>MRFEVRKEPKNQAGLEREIAEQKDVKLGQFIVVQVLESARSKQELQIVKSKLDALGRGITSLLLK</sequence>
<organism evidence="1 2">
    <name type="scientific">Aneurinibacillus thermoaerophilus</name>
    <dbReference type="NCBI Taxonomy" id="143495"/>
    <lineage>
        <taxon>Bacteria</taxon>
        <taxon>Bacillati</taxon>
        <taxon>Bacillota</taxon>
        <taxon>Bacilli</taxon>
        <taxon>Bacillales</taxon>
        <taxon>Paenibacillaceae</taxon>
        <taxon>Aneurinibacillus group</taxon>
        <taxon>Aneurinibacillus</taxon>
    </lineage>
</organism>